<dbReference type="Proteomes" id="UP000653454">
    <property type="component" value="Unassembled WGS sequence"/>
</dbReference>
<feature type="region of interest" description="Disordered" evidence="1">
    <location>
        <begin position="1"/>
        <end position="40"/>
    </location>
</feature>
<dbReference type="AlphaFoldDB" id="A0A8S4GF48"/>
<dbReference type="PANTHER" id="PTHR22754">
    <property type="entry name" value="DISCO-INTERACTING PROTEIN 2 DIP2 -RELATED"/>
    <property type="match status" value="1"/>
</dbReference>
<feature type="compositionally biased region" description="Polar residues" evidence="1">
    <location>
        <begin position="1"/>
        <end position="11"/>
    </location>
</feature>
<evidence type="ECO:0000256" key="1">
    <source>
        <dbReference type="SAM" id="MobiDB-lite"/>
    </source>
</evidence>
<evidence type="ECO:0000259" key="2">
    <source>
        <dbReference type="Pfam" id="PF23024"/>
    </source>
</evidence>
<accession>A0A8S4GF48</accession>
<organism evidence="3 4">
    <name type="scientific">Plutella xylostella</name>
    <name type="common">Diamondback moth</name>
    <name type="synonym">Plutella maculipennis</name>
    <dbReference type="NCBI Taxonomy" id="51655"/>
    <lineage>
        <taxon>Eukaryota</taxon>
        <taxon>Metazoa</taxon>
        <taxon>Ecdysozoa</taxon>
        <taxon>Arthropoda</taxon>
        <taxon>Hexapoda</taxon>
        <taxon>Insecta</taxon>
        <taxon>Pterygota</taxon>
        <taxon>Neoptera</taxon>
        <taxon>Endopterygota</taxon>
        <taxon>Lepidoptera</taxon>
        <taxon>Glossata</taxon>
        <taxon>Ditrysia</taxon>
        <taxon>Yponomeutoidea</taxon>
        <taxon>Plutellidae</taxon>
        <taxon>Plutella</taxon>
    </lineage>
</organism>
<evidence type="ECO:0000313" key="3">
    <source>
        <dbReference type="EMBL" id="CAG9138384.1"/>
    </source>
</evidence>
<evidence type="ECO:0000313" key="4">
    <source>
        <dbReference type="Proteomes" id="UP000653454"/>
    </source>
</evidence>
<gene>
    <name evidence="3" type="ORF">PLXY2_LOCUS16637</name>
</gene>
<sequence>ASCAARSSQGDRINGRRQASILTRDSDTESLASACSAGPDAHDTHDAVFVVGALDETIMLRGMRYHPHRYRELGHARGVHVDEPAGGGGGTGRQRQRGPLNLVPLVTNTVLEEQHLIVGVVVVVDPGVVPINSRGEKQRMHLRDGLVAHPLSILRLACPPSAVSSQRSFHSTSDRGTPRSTSVHGTSTYFYDSPSSLLVRQPPYLRVLLTTAAQPSSTPRARNGHVTWPLGEEDFHAGRIIGIPHRYSSTQGSPHPYRLKSD</sequence>
<dbReference type="InterPro" id="IPR025110">
    <property type="entry name" value="AMP-bd_C"/>
</dbReference>
<feature type="domain" description="AMP-binding enzyme C-terminal" evidence="2">
    <location>
        <begin position="97"/>
        <end position="148"/>
    </location>
</feature>
<proteinExistence type="predicted"/>
<dbReference type="PANTHER" id="PTHR22754:SF32">
    <property type="entry name" value="DISCO-INTERACTING PROTEIN 2"/>
    <property type="match status" value="1"/>
</dbReference>
<dbReference type="EMBL" id="CAJHNJ030000633">
    <property type="protein sequence ID" value="CAG9138384.1"/>
    <property type="molecule type" value="Genomic_DNA"/>
</dbReference>
<comment type="caution">
    <text evidence="3">The sequence shown here is derived from an EMBL/GenBank/DDBJ whole genome shotgun (WGS) entry which is preliminary data.</text>
</comment>
<feature type="non-terminal residue" evidence="3">
    <location>
        <position position="1"/>
    </location>
</feature>
<keyword evidence="4" id="KW-1185">Reference proteome</keyword>
<name>A0A8S4GF48_PLUXY</name>
<dbReference type="Pfam" id="PF23024">
    <property type="entry name" value="AMP-dom_DIP2-like"/>
    <property type="match status" value="1"/>
</dbReference>
<feature type="region of interest" description="Disordered" evidence="1">
    <location>
        <begin position="164"/>
        <end position="185"/>
    </location>
</feature>
<reference evidence="3" key="1">
    <citation type="submission" date="2020-11" db="EMBL/GenBank/DDBJ databases">
        <authorList>
            <person name="Whiteford S."/>
        </authorList>
    </citation>
    <scope>NUCLEOTIDE SEQUENCE</scope>
</reference>
<protein>
    <submittedName>
        <fullName evidence="3">(diamondback moth) hypothetical protein</fullName>
    </submittedName>
</protein>